<keyword evidence="1" id="KW-0175">Coiled coil</keyword>
<keyword evidence="2" id="KW-1133">Transmembrane helix</keyword>
<organism evidence="3 4">
    <name type="scientific">Pseudoalteromonas aliena</name>
    <dbReference type="NCBI Taxonomy" id="247523"/>
    <lineage>
        <taxon>Bacteria</taxon>
        <taxon>Pseudomonadati</taxon>
        <taxon>Pseudomonadota</taxon>
        <taxon>Gammaproteobacteria</taxon>
        <taxon>Alteromonadales</taxon>
        <taxon>Pseudoalteromonadaceae</taxon>
        <taxon>Pseudoalteromonas</taxon>
    </lineage>
</organism>
<feature type="transmembrane region" description="Helical" evidence="2">
    <location>
        <begin position="12"/>
        <end position="34"/>
    </location>
</feature>
<reference evidence="3 4" key="1">
    <citation type="submission" date="2017-02" db="EMBL/GenBank/DDBJ databases">
        <title>Complete genome sequence of the cold-active Pseudoalteromonas aliena strain EH1 isolated from Arctic seawater.</title>
        <authorList>
            <person name="Kim E."/>
            <person name="Heo E."/>
            <person name="Kim H."/>
            <person name="Kim D."/>
        </authorList>
    </citation>
    <scope>NUCLEOTIDE SEQUENCE [LARGE SCALE GENOMIC DNA]</scope>
    <source>
        <strain evidence="3 4">EH1</strain>
    </source>
</reference>
<dbReference type="EMBL" id="CP019628">
    <property type="protein sequence ID" value="AQP98528.1"/>
    <property type="molecule type" value="Genomic_DNA"/>
</dbReference>
<evidence type="ECO:0000313" key="4">
    <source>
        <dbReference type="Proteomes" id="UP000188243"/>
    </source>
</evidence>
<keyword evidence="2" id="KW-0812">Transmembrane</keyword>
<keyword evidence="2" id="KW-0472">Membrane</keyword>
<sequence length="266" mass="30794">MPYVVFPPEVYQYIAINFGLLILAAWFYILLLILREFRSFALSMVKSTGGMDDATLAMCRESVDNAMSYVNDNRKTIAELVNLQILLQQQLTEVTSSTKDHVTEKEQQLIDQLNNKLKRSHNLIRKLKGDLDKSVEKLKVTRQKLYAQYDAVTVLQEEKEQLQADYKALKKASENSDKTLNVDVPSTQDQTKLLNTLNEYKRQIAEQDQLLQQLQLQTDGPESSEELDTLKQELEKTQYALKHLTKEKKFIEGRYLEIMKNTQKPS</sequence>
<evidence type="ECO:0000256" key="1">
    <source>
        <dbReference type="SAM" id="Coils"/>
    </source>
</evidence>
<gene>
    <name evidence="3" type="ORF">B0W48_01200</name>
</gene>
<evidence type="ECO:0000313" key="3">
    <source>
        <dbReference type="EMBL" id="AQP98528.1"/>
    </source>
</evidence>
<proteinExistence type="predicted"/>
<dbReference type="STRING" id="247523.B0W48_01200"/>
<evidence type="ECO:0000256" key="2">
    <source>
        <dbReference type="SAM" id="Phobius"/>
    </source>
</evidence>
<protein>
    <submittedName>
        <fullName evidence="3">Chromosome partitioning protein ParA</fullName>
    </submittedName>
</protein>
<accession>A0A1Q2GTS0</accession>
<dbReference type="AlphaFoldDB" id="A0A1Q2GTS0"/>
<dbReference type="Proteomes" id="UP000188243">
    <property type="component" value="Chromosome"/>
</dbReference>
<name>A0A1Q2GTS0_9GAMM</name>
<dbReference type="RefSeq" id="WP_077535261.1">
    <property type="nucleotide sequence ID" value="NZ_CANLYY010000021.1"/>
</dbReference>
<dbReference type="KEGG" id="paln:B0W48_01200"/>
<feature type="coiled-coil region" evidence="1">
    <location>
        <begin position="110"/>
        <end position="247"/>
    </location>
</feature>